<dbReference type="InterPro" id="IPR000477">
    <property type="entry name" value="RT_dom"/>
</dbReference>
<dbReference type="Pfam" id="PF25036">
    <property type="entry name" value="VPS13_VAB"/>
    <property type="match status" value="1"/>
</dbReference>
<dbReference type="CDD" id="cd01650">
    <property type="entry name" value="RT_nLTR_like"/>
    <property type="match status" value="1"/>
</dbReference>
<dbReference type="SUPFAM" id="SSF56672">
    <property type="entry name" value="DNA/RNA polymerases"/>
    <property type="match status" value="1"/>
</dbReference>
<dbReference type="PROSITE" id="PS50878">
    <property type="entry name" value="RT_POL"/>
    <property type="match status" value="1"/>
</dbReference>
<dbReference type="InterPro" id="IPR026847">
    <property type="entry name" value="VPS13"/>
</dbReference>
<keyword evidence="3" id="KW-1185">Reference proteome</keyword>
<organism evidence="2 3">
    <name type="scientific">Paramuricea clavata</name>
    <name type="common">Red gorgonian</name>
    <name type="synonym">Violescent sea-whip</name>
    <dbReference type="NCBI Taxonomy" id="317549"/>
    <lineage>
        <taxon>Eukaryota</taxon>
        <taxon>Metazoa</taxon>
        <taxon>Cnidaria</taxon>
        <taxon>Anthozoa</taxon>
        <taxon>Octocorallia</taxon>
        <taxon>Malacalcyonacea</taxon>
        <taxon>Plexauridae</taxon>
        <taxon>Paramuricea</taxon>
    </lineage>
</organism>
<gene>
    <name evidence="2" type="ORF">PACLA_8A089418</name>
</gene>
<comment type="caution">
    <text evidence="2">The sequence shown here is derived from an EMBL/GenBank/DDBJ whole genome shotgun (WGS) entry which is preliminary data.</text>
</comment>
<dbReference type="Proteomes" id="UP001152795">
    <property type="component" value="Unassembled WGS sequence"/>
</dbReference>
<dbReference type="EMBL" id="CACRXK020000326">
    <property type="protein sequence ID" value="CAB3980810.1"/>
    <property type="molecule type" value="Genomic_DNA"/>
</dbReference>
<dbReference type="Gene3D" id="3.40.630.30">
    <property type="match status" value="1"/>
</dbReference>
<feature type="compositionally biased region" description="Basic and acidic residues" evidence="1">
    <location>
        <begin position="780"/>
        <end position="793"/>
    </location>
</feature>
<dbReference type="InterPro" id="IPR009543">
    <property type="entry name" value="VPS13_VAB"/>
</dbReference>
<evidence type="ECO:0000256" key="1">
    <source>
        <dbReference type="SAM" id="MobiDB-lite"/>
    </source>
</evidence>
<proteinExistence type="predicted"/>
<dbReference type="Pfam" id="PF00078">
    <property type="entry name" value="RVT_1"/>
    <property type="match status" value="1"/>
</dbReference>
<feature type="region of interest" description="Disordered" evidence="1">
    <location>
        <begin position="1459"/>
        <end position="1478"/>
    </location>
</feature>
<dbReference type="InterPro" id="IPR056748">
    <property type="entry name" value="VPS13-like_C"/>
</dbReference>
<dbReference type="GO" id="GO:0045053">
    <property type="term" value="P:protein retention in Golgi apparatus"/>
    <property type="evidence" value="ECO:0007669"/>
    <property type="project" value="TreeGrafter"/>
</dbReference>
<dbReference type="Pfam" id="PF25037">
    <property type="entry name" value="VPS13_C"/>
    <property type="match status" value="1"/>
</dbReference>
<evidence type="ECO:0000313" key="3">
    <source>
        <dbReference type="Proteomes" id="UP001152795"/>
    </source>
</evidence>
<protein>
    <submittedName>
        <fullName evidence="2">Uncharacterized protein</fullName>
    </submittedName>
</protein>
<evidence type="ECO:0000313" key="2">
    <source>
        <dbReference type="EMBL" id="CAB3980810.1"/>
    </source>
</evidence>
<dbReference type="GO" id="GO:0006623">
    <property type="term" value="P:protein targeting to vacuole"/>
    <property type="evidence" value="ECO:0007669"/>
    <property type="project" value="TreeGrafter"/>
</dbReference>
<name>A0A7D9HET8_PARCT</name>
<dbReference type="OrthoDB" id="5979724at2759"/>
<sequence length="2158" mass="243513">MGSDGENLPQLSEIVNKDWFTIRNARPDDCAAIVRYIKDLAVYEEEPESVVEVNEEVLKKDGFGDSPSFRCIVAEEKIGSTGKEAFVRTELNRLKTNKAIGLDKISARLLKDSASLIAPVLTKLFNRSLESSKFPSIWKFGKVTALFKSGDRCDSGNYRPITILPTVSKVLEKVAHHQVYKYLVDEKILSPVQFGFRPNLSTEVALIHFTDSILDNMDKGAVTGAVFLDLSKAFDTVNHSILFSKLSKAGFTDATITWFKSYLYQRIQVTRVDNATSSAKYVSVGVPQGSVLGPLLFILYVNDLPSCIKKCKVTMYADDTVLYFSSSTLSELEENLNADLEILRRYLNDNLLTLNAEKSKFVIFGSTRKLNSFREFSLEINAHNLERRDTFKYLGIKLNQNMSWSDQIDALSKKVVKADSHILSFTPDNEEQGKEDFKSLASSPGLKNTGHVFHQRSPLQISTSGVDQQSHPIENLEHFHFESTCSDHLTRDAGFSSDKDQRKVVIDEADDYSVPRSPLLSECRTDGSDDIPQATYIVLSSHDLMQLTVTRSAVDVLTDISVIFTNVTSAAPSEATLPESPFVVVNDLGIHASVSLSYRHETTQESMPELTITRRKRMRLTENTNDRQDTSRSYPAKLYKLDPSSDRSGFSNLSKDDSVIHEERETQECWEERDGIDNADVMDCEIEMAKAPAGKRFTRSISMPAKDMRSMMKRVEEKERSGKLVMEVVTDKNLVDGELKVDENDEGILDPEKEIDFSFHAQTPVSETKLSIDLPEGNELDNKPENIGSSEERNRLFLGSIDEDMQEEGKESGGNQVEKSDKEEAPNFISGAFATMGLMAGISGHPVSNANKLIGKSTEENKEVLFDRPEYKKADDYISIQVDDFDELSFVLVTHAGRFLYQLCPKKNDMYYYIVVQIEIKHGQKRITIRAPLQVKNNLDVAVDLIQSGDAHVNTSAGDATTGKKDRKIRTIQAKEVGNLPLLYAHKRCFFIKPSVDGFKKSSSFVSWKDFSESNQMSILTCLPDENGPNYPFSIKVLCEEDSLNTSPSRKAPHHILHLYSIISFGNFLPFALRLKLEESDVPVVIIEPSKRHQITCVTTNKESKFSLKVEQYMGTSWHGLFKIGGDGQQDVLIELQPEEAVRNKLHIRLEYVDKGGRFVNFYSSYWIVNKTNLSIIYKSTKSSSDTYKQLASHIEPLLYESPLKTKKIMLKLHHCDWSKSFSLDAVGNAGDLVCEEAKTSRMYKMAITIELSTNRLTKIITIMPKFVIINKTEHVLSICETKQKNELWIIIKPNQCVPFWPLTKSNAFLVKIADSMLTSKVIRMDPLFPATFRVGHGLLMEMITEITESSTTIVFTQASACNLPKLENYCEDISIKLHQKDTGATTILSPLTSIVYLWDEPGGDLTLLWQPENYHVHQEELPLNKDGFGKVKVHTKCRKRSSVLSSITCMGGRYSRSLSEPVRATEQQGRRHRNESENSAEKTVYWMSFLDGFQRVIIFTDDPIFAAEMRKHCVGEPVSTEIFLSLDGVRLSVVNQEHREIVYLGISSSTSIWEVEKSPGKWKILNVETSSILEEAWRNSSHTQTLVLDKDVEVDFDAMLLIKPYRGLLNRKFEPGLWVHYSSSLNYESFSAKVHRVQIDNQIFGTIFPCALYPAPQPTFITQRYGFKPFFEVSAIYRNDRTHNFLHLRYFKVLIQEMNIKLEKEFLHAIFNLLYGNYTDEQDEEMLFQQHLRNISLTLEDTLIKSGSLDTRRLFLEEFHLSPLKVNLSLSLRSSLYQSEKHGGTDLFQVLVNSVGSPLTEVNDVLIKLAYFERAGLFTTKSSLISTARKHYTWQALRQFHAIALGLDVLGNPYGLLTDISEGVKDLFYEPYQGIVLGPQEFATGIARGVKSLLGHAIGGTAGAMSKITGTFGQAFASLSFDQDYRMRRRLRMASGPSNVQEGVAMGGKSFLLGLVFGVSGVVTKPFQGARADGVEGFFKGFGKGILGLVTRPTVGVFDMVSTTLDGIRRSAEQDGEDVVVRMRMPRFSPPDAPLRPYVEYQANGNAILKSLPRSREIICDIYTDHTPLPKNGHSSIAIFTNMRVMEVHQNVFWSEWKINLDVPYEDISDNVRLSQGAMEICIKSNDRVKIESTDHSTLQIVQKKLEEQLYHYRATK</sequence>
<dbReference type="InterPro" id="IPR043502">
    <property type="entry name" value="DNA/RNA_pol_sf"/>
</dbReference>
<dbReference type="PANTHER" id="PTHR16166:SF146">
    <property type="entry name" value="VACUOLAR PROTEIN SORTING-ASSOCIATED PROTEIN 13A-LIKE ISOFORM X1"/>
    <property type="match status" value="1"/>
</dbReference>
<dbReference type="PANTHER" id="PTHR16166">
    <property type="entry name" value="VACUOLAR PROTEIN SORTING-ASSOCIATED PROTEIN VPS13"/>
    <property type="match status" value="1"/>
</dbReference>
<feature type="region of interest" description="Disordered" evidence="1">
    <location>
        <begin position="774"/>
        <end position="793"/>
    </location>
</feature>
<accession>A0A7D9HET8</accession>
<reference evidence="2" key="1">
    <citation type="submission" date="2020-04" db="EMBL/GenBank/DDBJ databases">
        <authorList>
            <person name="Alioto T."/>
            <person name="Alioto T."/>
            <person name="Gomez Garrido J."/>
        </authorList>
    </citation>
    <scope>NUCLEOTIDE SEQUENCE</scope>
    <source>
        <strain evidence="2">A484AB</strain>
    </source>
</reference>